<dbReference type="EC" id="2.7.11.22" evidence="2"/>
<dbReference type="SUPFAM" id="SSF56112">
    <property type="entry name" value="Protein kinase-like (PK-like)"/>
    <property type="match status" value="1"/>
</dbReference>
<dbReference type="SMART" id="SM00220">
    <property type="entry name" value="S_TKc"/>
    <property type="match status" value="1"/>
</dbReference>
<dbReference type="PROSITE" id="PS50011">
    <property type="entry name" value="PROTEIN_KINASE_DOM"/>
    <property type="match status" value="1"/>
</dbReference>
<dbReference type="InterPro" id="IPR050108">
    <property type="entry name" value="CDK"/>
</dbReference>
<evidence type="ECO:0000256" key="4">
    <source>
        <dbReference type="ARBA" id="ARBA00022679"/>
    </source>
</evidence>
<evidence type="ECO:0000256" key="6">
    <source>
        <dbReference type="ARBA" id="ARBA00022777"/>
    </source>
</evidence>
<dbReference type="Gene3D" id="3.30.200.20">
    <property type="entry name" value="Phosphorylase Kinase, domain 1"/>
    <property type="match status" value="1"/>
</dbReference>
<keyword evidence="6" id="KW-0418">Kinase</keyword>
<dbReference type="GO" id="GO:0004693">
    <property type="term" value="F:cyclin-dependent protein serine/threonine kinase activity"/>
    <property type="evidence" value="ECO:0007669"/>
    <property type="project" value="UniProtKB-EC"/>
</dbReference>
<evidence type="ECO:0000313" key="16">
    <source>
        <dbReference type="Proteomes" id="UP001152797"/>
    </source>
</evidence>
<dbReference type="PANTHER" id="PTHR24056">
    <property type="entry name" value="CELL DIVISION PROTEIN KINASE"/>
    <property type="match status" value="1"/>
</dbReference>
<evidence type="ECO:0000256" key="10">
    <source>
        <dbReference type="ARBA" id="ARBA00041902"/>
    </source>
</evidence>
<dbReference type="EMBL" id="CAMXCT020001402">
    <property type="protein sequence ID" value="CAL1143136.1"/>
    <property type="molecule type" value="Genomic_DNA"/>
</dbReference>
<dbReference type="GO" id="GO:0010389">
    <property type="term" value="P:regulation of G2/M transition of mitotic cell cycle"/>
    <property type="evidence" value="ECO:0007669"/>
    <property type="project" value="TreeGrafter"/>
</dbReference>
<dbReference type="GO" id="GO:0010468">
    <property type="term" value="P:regulation of gene expression"/>
    <property type="evidence" value="ECO:0007669"/>
    <property type="project" value="TreeGrafter"/>
</dbReference>
<evidence type="ECO:0000256" key="2">
    <source>
        <dbReference type="ARBA" id="ARBA00012425"/>
    </source>
</evidence>
<dbReference type="PANTHER" id="PTHR24056:SF254">
    <property type="entry name" value="CYCLIN-DEPENDENT KINASE 2"/>
    <property type="match status" value="1"/>
</dbReference>
<dbReference type="InterPro" id="IPR011009">
    <property type="entry name" value="Kinase-like_dom_sf"/>
</dbReference>
<gene>
    <name evidence="14" type="ORF">C1SCF055_LOCUS16809</name>
</gene>
<feature type="domain" description="Protein kinase" evidence="13">
    <location>
        <begin position="30"/>
        <end position="313"/>
    </location>
</feature>
<keyword evidence="5" id="KW-0547">Nucleotide-binding</keyword>
<comment type="subunit">
    <text evidence="8">May form a complex composed of at least the catalytic subunit CRK2 and a cyclin.</text>
</comment>
<dbReference type="EMBL" id="CAMXCT030001402">
    <property type="protein sequence ID" value="CAL4777073.1"/>
    <property type="molecule type" value="Genomic_DNA"/>
</dbReference>
<evidence type="ECO:0000256" key="7">
    <source>
        <dbReference type="ARBA" id="ARBA00022840"/>
    </source>
</evidence>
<evidence type="ECO:0000256" key="11">
    <source>
        <dbReference type="ARBA" id="ARBA00042858"/>
    </source>
</evidence>
<name>A0A9P1CE45_9DINO</name>
<dbReference type="PROSITE" id="PS00108">
    <property type="entry name" value="PROTEIN_KINASE_ST"/>
    <property type="match status" value="1"/>
</dbReference>
<proteinExistence type="inferred from homology"/>
<dbReference type="AlphaFoldDB" id="A0A9P1CE45"/>
<keyword evidence="7" id="KW-0067">ATP-binding</keyword>
<evidence type="ECO:0000256" key="5">
    <source>
        <dbReference type="ARBA" id="ARBA00022741"/>
    </source>
</evidence>
<dbReference type="InterPro" id="IPR000719">
    <property type="entry name" value="Prot_kinase_dom"/>
</dbReference>
<sequence>MICIDHYSIIIHPIYKGLVRLQSATVPCSPTLDVRHVQGSYGTVYGASCLTTGRRVAIKRSPCNTEEGVPTTALREMSLLRSLRHPHVIKLYDVIAGDSCIFLIFDRFDLDLRRYLRRHGAFHGDQLRQCSRQLFSGLAHCHQRLVLHRDLKPQNILLKFDANCAVHLVLADLGLARMLYMGQAPSTHQVCTLWYRSIELLLGQVHYGPAMDVWSLGCILSEMATTRVLFPGDCEIDTIFRIFKLLGTPSEITWPGVSKLEHFSEDFPIWSPPDRLQDVGVLGEDGLDLLEQCLNYKAAWRMTAPQALRHPFCRIEMRGDDLGSPILGDSWPPRVGLSPCMVEASENGALSTKEKLEARAKRFGASVQGSDAAARAARAQRFGMAVTLTSVAAEDDKKEARAKRFGTAMADGDEGEDEKRAKRGERFGRGQIGAIGEEADDAEKRKQRLARFGVVTGIGSDRMETRAKRFAASEATATQATAETEGGEMTEDQKKKKRAERFGTKA</sequence>
<dbReference type="GO" id="GO:0000307">
    <property type="term" value="C:cyclin-dependent protein kinase holoenzyme complex"/>
    <property type="evidence" value="ECO:0007669"/>
    <property type="project" value="TreeGrafter"/>
</dbReference>
<evidence type="ECO:0000256" key="12">
    <source>
        <dbReference type="SAM" id="MobiDB-lite"/>
    </source>
</evidence>
<reference evidence="14" key="1">
    <citation type="submission" date="2022-10" db="EMBL/GenBank/DDBJ databases">
        <authorList>
            <person name="Chen Y."/>
            <person name="Dougan E. K."/>
            <person name="Chan C."/>
            <person name="Rhodes N."/>
            <person name="Thang M."/>
        </authorList>
    </citation>
    <scope>NUCLEOTIDE SEQUENCE</scope>
</reference>
<keyword evidence="4" id="KW-0808">Transferase</keyword>
<reference evidence="15" key="2">
    <citation type="submission" date="2024-04" db="EMBL/GenBank/DDBJ databases">
        <authorList>
            <person name="Chen Y."/>
            <person name="Shah S."/>
            <person name="Dougan E. K."/>
            <person name="Thang M."/>
            <person name="Chan C."/>
        </authorList>
    </citation>
    <scope>NUCLEOTIDE SEQUENCE [LARGE SCALE GENOMIC DNA]</scope>
</reference>
<dbReference type="GO" id="GO:0000082">
    <property type="term" value="P:G1/S transition of mitotic cell cycle"/>
    <property type="evidence" value="ECO:0007669"/>
    <property type="project" value="TreeGrafter"/>
</dbReference>
<evidence type="ECO:0000313" key="14">
    <source>
        <dbReference type="EMBL" id="CAI3989761.1"/>
    </source>
</evidence>
<accession>A0A9P1CE45</accession>
<dbReference type="OrthoDB" id="1732493at2759"/>
<keyword evidence="3" id="KW-0723">Serine/threonine-protein kinase</keyword>
<evidence type="ECO:0000256" key="8">
    <source>
        <dbReference type="ARBA" id="ARBA00038543"/>
    </source>
</evidence>
<dbReference type="GO" id="GO:0005737">
    <property type="term" value="C:cytoplasm"/>
    <property type="evidence" value="ECO:0007669"/>
    <property type="project" value="TreeGrafter"/>
</dbReference>
<dbReference type="FunFam" id="1.10.510.10:FF:000624">
    <property type="entry name" value="Mitogen-activated protein kinase"/>
    <property type="match status" value="1"/>
</dbReference>
<dbReference type="InterPro" id="IPR008271">
    <property type="entry name" value="Ser/Thr_kinase_AS"/>
</dbReference>
<feature type="region of interest" description="Disordered" evidence="12">
    <location>
        <begin position="405"/>
        <end position="443"/>
    </location>
</feature>
<feature type="compositionally biased region" description="Basic and acidic residues" evidence="12">
    <location>
        <begin position="417"/>
        <end position="428"/>
    </location>
</feature>
<dbReference type="GO" id="GO:0005524">
    <property type="term" value="F:ATP binding"/>
    <property type="evidence" value="ECO:0007669"/>
    <property type="project" value="UniProtKB-KW"/>
</dbReference>
<organism evidence="14">
    <name type="scientific">Cladocopium goreaui</name>
    <dbReference type="NCBI Taxonomy" id="2562237"/>
    <lineage>
        <taxon>Eukaryota</taxon>
        <taxon>Sar</taxon>
        <taxon>Alveolata</taxon>
        <taxon>Dinophyceae</taxon>
        <taxon>Suessiales</taxon>
        <taxon>Symbiodiniaceae</taxon>
        <taxon>Cladocopium</taxon>
    </lineage>
</organism>
<keyword evidence="16" id="KW-1185">Reference proteome</keyword>
<evidence type="ECO:0000259" key="13">
    <source>
        <dbReference type="PROSITE" id="PS50011"/>
    </source>
</evidence>
<dbReference type="Proteomes" id="UP001152797">
    <property type="component" value="Unassembled WGS sequence"/>
</dbReference>
<dbReference type="GO" id="GO:0007165">
    <property type="term" value="P:signal transduction"/>
    <property type="evidence" value="ECO:0007669"/>
    <property type="project" value="TreeGrafter"/>
</dbReference>
<comment type="caution">
    <text evidence="14">The sequence shown here is derived from an EMBL/GenBank/DDBJ whole genome shotgun (WGS) entry which is preliminary data.</text>
</comment>
<dbReference type="GO" id="GO:0005634">
    <property type="term" value="C:nucleus"/>
    <property type="evidence" value="ECO:0007669"/>
    <property type="project" value="TreeGrafter"/>
</dbReference>
<dbReference type="Gene3D" id="1.10.510.10">
    <property type="entry name" value="Transferase(Phosphotransferase) domain 1"/>
    <property type="match status" value="1"/>
</dbReference>
<feature type="compositionally biased region" description="Low complexity" evidence="12">
    <location>
        <begin position="472"/>
        <end position="484"/>
    </location>
</feature>
<evidence type="ECO:0000256" key="3">
    <source>
        <dbReference type="ARBA" id="ARBA00022527"/>
    </source>
</evidence>
<dbReference type="Pfam" id="PF00069">
    <property type="entry name" value="Pkinase"/>
    <property type="match status" value="1"/>
</dbReference>
<comment type="similarity">
    <text evidence="1">Belongs to the protein kinase superfamily. CMGC Ser/Thr protein kinase family. CDC2/CDKX subfamily.</text>
</comment>
<evidence type="ECO:0000256" key="9">
    <source>
        <dbReference type="ARBA" id="ARBA00039612"/>
    </source>
</evidence>
<evidence type="ECO:0000313" key="15">
    <source>
        <dbReference type="EMBL" id="CAL1143136.1"/>
    </source>
</evidence>
<protein>
    <recommendedName>
        <fullName evidence="9">Cyclin-dependent kinase 2 homolog</fullName>
        <ecNumber evidence="2">2.7.11.22</ecNumber>
    </recommendedName>
    <alternativeName>
        <fullName evidence="10">Cell division control protein 2 homolog</fullName>
    </alternativeName>
    <alternativeName>
        <fullName evidence="11">cdc2-related kinase 2</fullName>
    </alternativeName>
</protein>
<feature type="region of interest" description="Disordered" evidence="12">
    <location>
        <begin position="469"/>
        <end position="506"/>
    </location>
</feature>
<dbReference type="EMBL" id="CAMXCT010001402">
    <property type="protein sequence ID" value="CAI3989761.1"/>
    <property type="molecule type" value="Genomic_DNA"/>
</dbReference>
<evidence type="ECO:0000256" key="1">
    <source>
        <dbReference type="ARBA" id="ARBA00006485"/>
    </source>
</evidence>
<dbReference type="GO" id="GO:0030332">
    <property type="term" value="F:cyclin binding"/>
    <property type="evidence" value="ECO:0007669"/>
    <property type="project" value="TreeGrafter"/>
</dbReference>